<keyword evidence="5" id="KW-0130">Cell adhesion</keyword>
<dbReference type="SMART" id="SM00409">
    <property type="entry name" value="IG"/>
    <property type="match status" value="3"/>
</dbReference>
<organism evidence="11 12">
    <name type="scientific">Diploptera punctata</name>
    <name type="common">Pacific beetle cockroach</name>
    <dbReference type="NCBI Taxonomy" id="6984"/>
    <lineage>
        <taxon>Eukaryota</taxon>
        <taxon>Metazoa</taxon>
        <taxon>Ecdysozoa</taxon>
        <taxon>Arthropoda</taxon>
        <taxon>Hexapoda</taxon>
        <taxon>Insecta</taxon>
        <taxon>Pterygota</taxon>
        <taxon>Neoptera</taxon>
        <taxon>Polyneoptera</taxon>
        <taxon>Dictyoptera</taxon>
        <taxon>Blattodea</taxon>
        <taxon>Blaberoidea</taxon>
        <taxon>Blaberidae</taxon>
        <taxon>Diplopterinae</taxon>
        <taxon>Diploptera</taxon>
    </lineage>
</organism>
<dbReference type="GO" id="GO:0007156">
    <property type="term" value="P:homophilic cell adhesion via plasma membrane adhesion molecules"/>
    <property type="evidence" value="ECO:0007669"/>
    <property type="project" value="TreeGrafter"/>
</dbReference>
<accession>A0AAD7ZLD3</accession>
<dbReference type="InterPro" id="IPR003598">
    <property type="entry name" value="Ig_sub2"/>
</dbReference>
<dbReference type="CDD" id="cd00096">
    <property type="entry name" value="Ig"/>
    <property type="match status" value="1"/>
</dbReference>
<evidence type="ECO:0000256" key="8">
    <source>
        <dbReference type="ARBA" id="ARBA00023157"/>
    </source>
</evidence>
<keyword evidence="6" id="KW-1133">Transmembrane helix</keyword>
<evidence type="ECO:0000256" key="4">
    <source>
        <dbReference type="ARBA" id="ARBA00022737"/>
    </source>
</evidence>
<evidence type="ECO:0000256" key="9">
    <source>
        <dbReference type="ARBA" id="ARBA00023319"/>
    </source>
</evidence>
<dbReference type="Gene3D" id="2.60.40.10">
    <property type="entry name" value="Immunoglobulins"/>
    <property type="match status" value="4"/>
</dbReference>
<dbReference type="InterPro" id="IPR050958">
    <property type="entry name" value="Cell_Adh-Cytoskel_Orgn"/>
</dbReference>
<dbReference type="Pfam" id="PF07679">
    <property type="entry name" value="I-set"/>
    <property type="match status" value="2"/>
</dbReference>
<feature type="domain" description="Ig-like" evidence="10">
    <location>
        <begin position="235"/>
        <end position="328"/>
    </location>
</feature>
<keyword evidence="3" id="KW-0732">Signal</keyword>
<dbReference type="AlphaFoldDB" id="A0AAD7ZLD3"/>
<evidence type="ECO:0000256" key="1">
    <source>
        <dbReference type="ARBA" id="ARBA00004167"/>
    </source>
</evidence>
<evidence type="ECO:0000256" key="7">
    <source>
        <dbReference type="ARBA" id="ARBA00023136"/>
    </source>
</evidence>
<dbReference type="GO" id="GO:0048812">
    <property type="term" value="P:neuron projection morphogenesis"/>
    <property type="evidence" value="ECO:0007669"/>
    <property type="project" value="UniProtKB-ARBA"/>
</dbReference>
<comment type="subcellular location">
    <subcellularLocation>
        <location evidence="1">Membrane</location>
        <topology evidence="1">Single-pass membrane protein</topology>
    </subcellularLocation>
</comment>
<dbReference type="FunFam" id="2.60.40.10:FF:000017">
    <property type="entry name" value="Down syndrome cell adhesion molecule b"/>
    <property type="match status" value="1"/>
</dbReference>
<dbReference type="SMART" id="SM00408">
    <property type="entry name" value="IGc2"/>
    <property type="match status" value="3"/>
</dbReference>
<comment type="caution">
    <text evidence="11">The sequence shown here is derived from an EMBL/GenBank/DDBJ whole genome shotgun (WGS) entry which is preliminary data.</text>
</comment>
<feature type="non-terminal residue" evidence="11">
    <location>
        <position position="1"/>
    </location>
</feature>
<feature type="domain" description="Ig-like" evidence="10">
    <location>
        <begin position="53"/>
        <end position="140"/>
    </location>
</feature>
<evidence type="ECO:0000256" key="5">
    <source>
        <dbReference type="ARBA" id="ARBA00022889"/>
    </source>
</evidence>
<dbReference type="Proteomes" id="UP001233999">
    <property type="component" value="Unassembled WGS sequence"/>
</dbReference>
<dbReference type="FunFam" id="2.60.40.10:FF:000032">
    <property type="entry name" value="palladin isoform X1"/>
    <property type="match status" value="1"/>
</dbReference>
<keyword evidence="8" id="KW-1015">Disulfide bond</keyword>
<reference evidence="11" key="2">
    <citation type="submission" date="2023-05" db="EMBL/GenBank/DDBJ databases">
        <authorList>
            <person name="Fouks B."/>
        </authorList>
    </citation>
    <scope>NUCLEOTIDE SEQUENCE</scope>
    <source>
        <strain evidence="11">Stay&amp;Tobe</strain>
        <tissue evidence="11">Testes</tissue>
    </source>
</reference>
<dbReference type="EMBL" id="JASPKZ010007733">
    <property type="protein sequence ID" value="KAJ9582819.1"/>
    <property type="molecule type" value="Genomic_DNA"/>
</dbReference>
<reference evidence="11" key="1">
    <citation type="journal article" date="2023" name="IScience">
        <title>Live-bearing cockroach genome reveals convergent evolutionary mechanisms linked to viviparity in insects and beyond.</title>
        <authorList>
            <person name="Fouks B."/>
            <person name="Harrison M.C."/>
            <person name="Mikhailova A.A."/>
            <person name="Marchal E."/>
            <person name="English S."/>
            <person name="Carruthers M."/>
            <person name="Jennings E.C."/>
            <person name="Chiamaka E.L."/>
            <person name="Frigard R.A."/>
            <person name="Pippel M."/>
            <person name="Attardo G.M."/>
            <person name="Benoit J.B."/>
            <person name="Bornberg-Bauer E."/>
            <person name="Tobe S.S."/>
        </authorList>
    </citation>
    <scope>NUCLEOTIDE SEQUENCE</scope>
    <source>
        <strain evidence="11">Stay&amp;Tobe</strain>
    </source>
</reference>
<dbReference type="InterPro" id="IPR013783">
    <property type="entry name" value="Ig-like_fold"/>
</dbReference>
<evidence type="ECO:0000256" key="3">
    <source>
        <dbReference type="ARBA" id="ARBA00022729"/>
    </source>
</evidence>
<evidence type="ECO:0000259" key="10">
    <source>
        <dbReference type="PROSITE" id="PS50835"/>
    </source>
</evidence>
<dbReference type="InterPro" id="IPR036179">
    <property type="entry name" value="Ig-like_dom_sf"/>
</dbReference>
<keyword evidence="2" id="KW-0812">Transmembrane</keyword>
<gene>
    <name evidence="11" type="ORF">L9F63_022838</name>
</gene>
<evidence type="ECO:0000256" key="2">
    <source>
        <dbReference type="ARBA" id="ARBA00022692"/>
    </source>
</evidence>
<dbReference type="PANTHER" id="PTHR45080">
    <property type="entry name" value="CONTACTIN 5"/>
    <property type="match status" value="1"/>
</dbReference>
<feature type="domain" description="Ig-like" evidence="10">
    <location>
        <begin position="146"/>
        <end position="229"/>
    </location>
</feature>
<dbReference type="InterPro" id="IPR003599">
    <property type="entry name" value="Ig_sub"/>
</dbReference>
<dbReference type="SUPFAM" id="SSF48726">
    <property type="entry name" value="Immunoglobulin"/>
    <property type="match status" value="3"/>
</dbReference>
<keyword evidence="9" id="KW-0393">Immunoglobulin domain</keyword>
<protein>
    <recommendedName>
        <fullName evidence="10">Ig-like domain-containing protein</fullName>
    </recommendedName>
</protein>
<dbReference type="PROSITE" id="PS50835">
    <property type="entry name" value="IG_LIKE"/>
    <property type="match status" value="3"/>
</dbReference>
<dbReference type="PANTHER" id="PTHR45080:SF8">
    <property type="entry name" value="IG-LIKE DOMAIN-CONTAINING PROTEIN"/>
    <property type="match status" value="1"/>
</dbReference>
<dbReference type="InterPro" id="IPR007110">
    <property type="entry name" value="Ig-like_dom"/>
</dbReference>
<sequence length="330" mass="36561">MLPTGELLIRRVDDEDKYRNYQCRAVNRLTGTTLLSGGRAKFTVTESPVDSAPRPLEKQTTIQVRKDQPVVLPCFAEGNPPPAIRWFRQDHHQLRPVPDTNDRIFRVGECLTILHTEESDAGRWVCVANNSAGVERMDLTLHVTSPLSVVVQPSGQLTVDVGAKAQLTCLVSGSSPHPTTTRSWLKDGHVIGPGTETLILERVQREDAGMYQCMVRTEDDSAQSSLQLRLGAAHPQLLYKFIYQTMQPGPPVSLKCIATGNPTPHITWHLDGFPLPQNDRFVIGQYVTLHGDVISHVNISNVQVEDGGIYRCTAANRVGEVSHSAEMRVY</sequence>
<evidence type="ECO:0000313" key="12">
    <source>
        <dbReference type="Proteomes" id="UP001233999"/>
    </source>
</evidence>
<evidence type="ECO:0000256" key="6">
    <source>
        <dbReference type="ARBA" id="ARBA00022989"/>
    </source>
</evidence>
<evidence type="ECO:0000313" key="11">
    <source>
        <dbReference type="EMBL" id="KAJ9582819.1"/>
    </source>
</evidence>
<keyword evidence="12" id="KW-1185">Reference proteome</keyword>
<dbReference type="CDD" id="cd20956">
    <property type="entry name" value="IgI_4_Dscam"/>
    <property type="match status" value="1"/>
</dbReference>
<dbReference type="GO" id="GO:0005886">
    <property type="term" value="C:plasma membrane"/>
    <property type="evidence" value="ECO:0007669"/>
    <property type="project" value="TreeGrafter"/>
</dbReference>
<proteinExistence type="predicted"/>
<keyword evidence="4" id="KW-0677">Repeat</keyword>
<dbReference type="Pfam" id="PF13927">
    <property type="entry name" value="Ig_3"/>
    <property type="match status" value="1"/>
</dbReference>
<dbReference type="InterPro" id="IPR013098">
    <property type="entry name" value="Ig_I-set"/>
</dbReference>
<name>A0AAD7ZLD3_DIPPU</name>
<keyword evidence="7" id="KW-0472">Membrane</keyword>